<keyword evidence="1" id="KW-1185">Reference proteome</keyword>
<protein>
    <submittedName>
        <fullName evidence="2">Ovule protein</fullName>
    </submittedName>
</protein>
<evidence type="ECO:0000313" key="1">
    <source>
        <dbReference type="Proteomes" id="UP000025227"/>
    </source>
</evidence>
<proteinExistence type="predicted"/>
<dbReference type="WBParaSite" id="HCON_00061030-00001">
    <property type="protein sequence ID" value="HCON_00061030-00001"/>
    <property type="gene ID" value="HCON_00061030"/>
</dbReference>
<organism evidence="1 2">
    <name type="scientific">Haemonchus contortus</name>
    <name type="common">Barber pole worm</name>
    <dbReference type="NCBI Taxonomy" id="6289"/>
    <lineage>
        <taxon>Eukaryota</taxon>
        <taxon>Metazoa</taxon>
        <taxon>Ecdysozoa</taxon>
        <taxon>Nematoda</taxon>
        <taxon>Chromadorea</taxon>
        <taxon>Rhabditida</taxon>
        <taxon>Rhabditina</taxon>
        <taxon>Rhabditomorpha</taxon>
        <taxon>Strongyloidea</taxon>
        <taxon>Trichostrongylidae</taxon>
        <taxon>Haemonchus</taxon>
    </lineage>
</organism>
<name>A0A7I4Y8Q9_HAECO</name>
<sequence>SLHNIVVFNPRQLSIRLHLSLPHSLWTPTAKPEMEKSKEKVSSTNLDRSHSIVLHLSESLCNRVHHLDRSLVQTVSRLLPGQLLSEAAGRRRETGRT</sequence>
<dbReference type="Proteomes" id="UP000025227">
    <property type="component" value="Unplaced"/>
</dbReference>
<reference evidence="2" key="1">
    <citation type="submission" date="2020-12" db="UniProtKB">
        <authorList>
            <consortium name="WormBaseParasite"/>
        </authorList>
    </citation>
    <scope>IDENTIFICATION</scope>
    <source>
        <strain evidence="2">MHco3</strain>
    </source>
</reference>
<dbReference type="AlphaFoldDB" id="A0A7I4Y8Q9"/>
<evidence type="ECO:0000313" key="2">
    <source>
        <dbReference type="WBParaSite" id="HCON_00061030-00001"/>
    </source>
</evidence>
<accession>A0A7I4Y8Q9</accession>